<evidence type="ECO:0000313" key="3">
    <source>
        <dbReference type="Proteomes" id="UP001148838"/>
    </source>
</evidence>
<comment type="caution">
    <text evidence="2">The sequence shown here is derived from an EMBL/GenBank/DDBJ whole genome shotgun (WGS) entry which is preliminary data.</text>
</comment>
<proteinExistence type="predicted"/>
<evidence type="ECO:0000256" key="1">
    <source>
        <dbReference type="SAM" id="MobiDB-lite"/>
    </source>
</evidence>
<sequence>MAGLCEGGNEPPDSLKARVSAIAGRREFSGGATRFSLGRPELVRIVTMLGTVGIGGYCLWNSGSLADRNDSKTPDPTPSSSTSSQSEHLRPLHPSDLEDDDYEYIDAWLWDQKRRIMTLEIIREAQKPLFDDGDDDDDDDYDDDYPGPSSRRGGGRK</sequence>
<gene>
    <name evidence="2" type="ORF">ANN_06921</name>
</gene>
<dbReference type="EMBL" id="JAJSOF020000011">
    <property type="protein sequence ID" value="KAJ4445120.1"/>
    <property type="molecule type" value="Genomic_DNA"/>
</dbReference>
<dbReference type="Proteomes" id="UP001148838">
    <property type="component" value="Unassembled WGS sequence"/>
</dbReference>
<feature type="compositionally biased region" description="Acidic residues" evidence="1">
    <location>
        <begin position="131"/>
        <end position="145"/>
    </location>
</feature>
<keyword evidence="3" id="KW-1185">Reference proteome</keyword>
<accession>A0ABQ8TEZ1</accession>
<evidence type="ECO:0000313" key="2">
    <source>
        <dbReference type="EMBL" id="KAJ4445120.1"/>
    </source>
</evidence>
<protein>
    <submittedName>
        <fullName evidence="2">Uncharacterized protein</fullName>
    </submittedName>
</protein>
<feature type="compositionally biased region" description="Basic and acidic residues" evidence="1">
    <location>
        <begin position="87"/>
        <end position="96"/>
    </location>
</feature>
<feature type="region of interest" description="Disordered" evidence="1">
    <location>
        <begin position="65"/>
        <end position="98"/>
    </location>
</feature>
<feature type="region of interest" description="Disordered" evidence="1">
    <location>
        <begin position="126"/>
        <end position="157"/>
    </location>
</feature>
<organism evidence="2 3">
    <name type="scientific">Periplaneta americana</name>
    <name type="common">American cockroach</name>
    <name type="synonym">Blatta americana</name>
    <dbReference type="NCBI Taxonomy" id="6978"/>
    <lineage>
        <taxon>Eukaryota</taxon>
        <taxon>Metazoa</taxon>
        <taxon>Ecdysozoa</taxon>
        <taxon>Arthropoda</taxon>
        <taxon>Hexapoda</taxon>
        <taxon>Insecta</taxon>
        <taxon>Pterygota</taxon>
        <taxon>Neoptera</taxon>
        <taxon>Polyneoptera</taxon>
        <taxon>Dictyoptera</taxon>
        <taxon>Blattodea</taxon>
        <taxon>Blattoidea</taxon>
        <taxon>Blattidae</taxon>
        <taxon>Blattinae</taxon>
        <taxon>Periplaneta</taxon>
    </lineage>
</organism>
<reference evidence="2 3" key="1">
    <citation type="journal article" date="2022" name="Allergy">
        <title>Genome assembly and annotation of Periplaneta americana reveal a comprehensive cockroach allergen profile.</title>
        <authorList>
            <person name="Wang L."/>
            <person name="Xiong Q."/>
            <person name="Saelim N."/>
            <person name="Wang L."/>
            <person name="Nong W."/>
            <person name="Wan A.T."/>
            <person name="Shi M."/>
            <person name="Liu X."/>
            <person name="Cao Q."/>
            <person name="Hui J.H.L."/>
            <person name="Sookrung N."/>
            <person name="Leung T.F."/>
            <person name="Tungtrongchitr A."/>
            <person name="Tsui S.K.W."/>
        </authorList>
    </citation>
    <scope>NUCLEOTIDE SEQUENCE [LARGE SCALE GENOMIC DNA]</scope>
    <source>
        <strain evidence="2">PWHHKU_190912</strain>
    </source>
</reference>
<name>A0ABQ8TEZ1_PERAM</name>